<evidence type="ECO:0000313" key="1">
    <source>
        <dbReference type="Proteomes" id="UP000189703"/>
    </source>
</evidence>
<dbReference type="InterPro" id="IPR013766">
    <property type="entry name" value="Thioredoxin_domain"/>
</dbReference>
<dbReference type="InterPro" id="IPR036249">
    <property type="entry name" value="Thioredoxin-like_sf"/>
</dbReference>
<dbReference type="RefSeq" id="XP_010272321.1">
    <property type="nucleotide sequence ID" value="XM_010274019.2"/>
</dbReference>
<dbReference type="PANTHER" id="PTHR10438:SF425">
    <property type="entry name" value="THIOREDOXIN H1"/>
    <property type="match status" value="1"/>
</dbReference>
<dbReference type="PANTHER" id="PTHR10438">
    <property type="entry name" value="THIOREDOXIN"/>
    <property type="match status" value="1"/>
</dbReference>
<sequence length="116" mass="13454">MQFSLQMGHVNSCSSEKYWNQYVKGSQKPVLVYFYLSYSGRSEQFYTDVADLARKHPNVNFFKVDVELLKSIAKAYDVNGTACVLLMPNENKELVVRGKFSKMDKEELEKFLKSHL</sequence>
<dbReference type="Gene3D" id="3.40.30.10">
    <property type="entry name" value="Glutaredoxin"/>
    <property type="match status" value="1"/>
</dbReference>
<keyword evidence="1" id="KW-1185">Reference proteome</keyword>
<reference evidence="2" key="1">
    <citation type="submission" date="2025-08" db="UniProtKB">
        <authorList>
            <consortium name="RefSeq"/>
        </authorList>
    </citation>
    <scope>IDENTIFICATION</scope>
</reference>
<dbReference type="SUPFAM" id="SSF52833">
    <property type="entry name" value="Thioredoxin-like"/>
    <property type="match status" value="1"/>
</dbReference>
<name>A0A1U8AWC7_NELNU</name>
<dbReference type="AlphaFoldDB" id="A0A1U8AWC7"/>
<dbReference type="CDD" id="cd02947">
    <property type="entry name" value="TRX_family"/>
    <property type="match status" value="1"/>
</dbReference>
<dbReference type="KEGG" id="nnu:104608123"/>
<proteinExistence type="predicted"/>
<accession>A0A1U8AWC7</accession>
<evidence type="ECO:0000313" key="2">
    <source>
        <dbReference type="RefSeq" id="XP_010272321.1"/>
    </source>
</evidence>
<dbReference type="InterPro" id="IPR050620">
    <property type="entry name" value="Thioredoxin_H-type-like"/>
</dbReference>
<dbReference type="GeneID" id="104608123"/>
<gene>
    <name evidence="2" type="primary">LOC104608123</name>
</gene>
<organism evidence="1 2">
    <name type="scientific">Nelumbo nucifera</name>
    <name type="common">Sacred lotus</name>
    <dbReference type="NCBI Taxonomy" id="4432"/>
    <lineage>
        <taxon>Eukaryota</taxon>
        <taxon>Viridiplantae</taxon>
        <taxon>Streptophyta</taxon>
        <taxon>Embryophyta</taxon>
        <taxon>Tracheophyta</taxon>
        <taxon>Spermatophyta</taxon>
        <taxon>Magnoliopsida</taxon>
        <taxon>Proteales</taxon>
        <taxon>Nelumbonaceae</taxon>
        <taxon>Nelumbo</taxon>
    </lineage>
</organism>
<dbReference type="Pfam" id="PF00085">
    <property type="entry name" value="Thioredoxin"/>
    <property type="match status" value="1"/>
</dbReference>
<dbReference type="Proteomes" id="UP000189703">
    <property type="component" value="Unplaced"/>
</dbReference>
<dbReference type="STRING" id="4432.A0A1U8AWC7"/>
<protein>
    <submittedName>
        <fullName evidence="2">Thioredoxin H-type 1-like</fullName>
    </submittedName>
</protein>